<feature type="transmembrane region" description="Helical" evidence="13">
    <location>
        <begin position="173"/>
        <end position="199"/>
    </location>
</feature>
<feature type="transmembrane region" description="Helical" evidence="13">
    <location>
        <begin position="230"/>
        <end position="248"/>
    </location>
</feature>
<evidence type="ECO:0000256" key="5">
    <source>
        <dbReference type="ARBA" id="ARBA00022692"/>
    </source>
</evidence>
<dbReference type="Proteomes" id="UP000504628">
    <property type="component" value="Chromosome 10"/>
</dbReference>
<gene>
    <name evidence="15" type="primary">TAS2R4</name>
</gene>
<keyword evidence="8 12" id="KW-0472">Membrane</keyword>
<dbReference type="InterPro" id="IPR007960">
    <property type="entry name" value="TAS2R"/>
</dbReference>
<proteinExistence type="inferred from homology"/>
<comment type="subcellular location">
    <subcellularLocation>
        <location evidence="1 12">Membrane</location>
        <topology evidence="1 12">Multi-pass membrane protein</topology>
    </subcellularLocation>
</comment>
<keyword evidence="4 12" id="KW-0716">Sensory transduction</keyword>
<organism evidence="14 15">
    <name type="scientific">Phyllostomus discolor</name>
    <name type="common">pale spear-nosed bat</name>
    <dbReference type="NCBI Taxonomy" id="89673"/>
    <lineage>
        <taxon>Eukaryota</taxon>
        <taxon>Metazoa</taxon>
        <taxon>Chordata</taxon>
        <taxon>Craniata</taxon>
        <taxon>Vertebrata</taxon>
        <taxon>Euteleostomi</taxon>
        <taxon>Mammalia</taxon>
        <taxon>Eutheria</taxon>
        <taxon>Laurasiatheria</taxon>
        <taxon>Chiroptera</taxon>
        <taxon>Yangochiroptera</taxon>
        <taxon>Phyllostomidae</taxon>
        <taxon>Phyllostominae</taxon>
        <taxon>Phyllostomus</taxon>
    </lineage>
</organism>
<keyword evidence="10 12" id="KW-0807">Transducer</keyword>
<reference evidence="15" key="1">
    <citation type="submission" date="2025-08" db="UniProtKB">
        <authorList>
            <consortium name="RefSeq"/>
        </authorList>
    </citation>
    <scope>IDENTIFICATION</scope>
    <source>
        <tissue evidence="15">Muscle</tissue>
    </source>
</reference>
<keyword evidence="5 12" id="KW-0812">Transmembrane</keyword>
<evidence type="ECO:0000256" key="12">
    <source>
        <dbReference type="RuleBase" id="RU004424"/>
    </source>
</evidence>
<name>A0A7E6CIR1_9CHIR</name>
<protein>
    <recommendedName>
        <fullName evidence="12">Taste receptor type 2</fullName>
    </recommendedName>
</protein>
<dbReference type="Gene3D" id="1.20.1070.10">
    <property type="entry name" value="Rhodopsin 7-helix transmembrane proteins"/>
    <property type="match status" value="1"/>
</dbReference>
<dbReference type="GO" id="GO:0033038">
    <property type="term" value="F:bitter taste receptor activity"/>
    <property type="evidence" value="ECO:0007669"/>
    <property type="project" value="InterPro"/>
</dbReference>
<dbReference type="SUPFAM" id="SSF81321">
    <property type="entry name" value="Family A G protein-coupled receptor-like"/>
    <property type="match status" value="1"/>
</dbReference>
<keyword evidence="9 12" id="KW-0675">Receptor</keyword>
<dbReference type="RefSeq" id="XP_035866863.1">
    <property type="nucleotide sequence ID" value="XM_036010970.1"/>
</dbReference>
<feature type="transmembrane region" description="Helical" evidence="13">
    <location>
        <begin position="128"/>
        <end position="149"/>
    </location>
</feature>
<dbReference type="PANTHER" id="PTHR11394:SF55">
    <property type="entry name" value="TASTE RECEPTOR TYPE 2 MEMBER 4"/>
    <property type="match status" value="1"/>
</dbReference>
<evidence type="ECO:0000256" key="4">
    <source>
        <dbReference type="ARBA" id="ARBA00022606"/>
    </source>
</evidence>
<evidence type="ECO:0000313" key="14">
    <source>
        <dbReference type="Proteomes" id="UP000504628"/>
    </source>
</evidence>
<feature type="transmembrane region" description="Helical" evidence="13">
    <location>
        <begin position="79"/>
        <end position="107"/>
    </location>
</feature>
<sequence length="305" mass="34203">MMPDMLFVVIVSATLDFVGLVLNLFIAVVSCQTRVKSHRISSSDKILFSLGITRCLALSLSLLSILYRFVSPRVGRSVSLFGVMLCWVFLDSSSLWFVTLLNVLYCVKITNLQHSVFLLLRQNLSSKTPRLLVACVLVSALTTLLYAVLRQTLRFPEYVTRRNGTDFSVSERILSLAISLFLSSFLQFLINVTSASLLINSLRRHIQTMQRSASGFWNPQTEAHVGAMKLMVYSLLLYIPYSVAALSLHLPSSVGMNLGTRSVCVLLSAVYHPGHSVLIIVTHPKLKTKAKKILCFNKWWNISRE</sequence>
<feature type="transmembrane region" description="Helical" evidence="13">
    <location>
        <begin position="260"/>
        <end position="282"/>
    </location>
</feature>
<evidence type="ECO:0000256" key="2">
    <source>
        <dbReference type="ARBA" id="ARBA00007376"/>
    </source>
</evidence>
<dbReference type="FunFam" id="1.20.1070.10:FF:000055">
    <property type="entry name" value="Taste receptor type 2"/>
    <property type="match status" value="1"/>
</dbReference>
<dbReference type="AlphaFoldDB" id="A0A7E6CIR1"/>
<keyword evidence="7 12" id="KW-0297">G-protein coupled receptor</keyword>
<evidence type="ECO:0000256" key="3">
    <source>
        <dbReference type="ARBA" id="ARBA00022480"/>
    </source>
</evidence>
<dbReference type="GO" id="GO:0016020">
    <property type="term" value="C:membrane"/>
    <property type="evidence" value="ECO:0007669"/>
    <property type="project" value="UniProtKB-SubCell"/>
</dbReference>
<dbReference type="Pfam" id="PF05296">
    <property type="entry name" value="TAS2R"/>
    <property type="match status" value="1"/>
</dbReference>
<evidence type="ECO:0000256" key="11">
    <source>
        <dbReference type="RuleBase" id="RU004423"/>
    </source>
</evidence>
<dbReference type="FunCoup" id="A0A7E6CIR1">
    <property type="interactions" value="53"/>
</dbReference>
<accession>A0A7E6CIR1</accession>
<evidence type="ECO:0000256" key="1">
    <source>
        <dbReference type="ARBA" id="ARBA00004141"/>
    </source>
</evidence>
<dbReference type="PANTHER" id="PTHR11394">
    <property type="entry name" value="TASTE RECEPTOR TYPE 2"/>
    <property type="match status" value="1"/>
</dbReference>
<dbReference type="GO" id="GO:0004930">
    <property type="term" value="F:G protein-coupled receptor activity"/>
    <property type="evidence" value="ECO:0007669"/>
    <property type="project" value="UniProtKB-KW"/>
</dbReference>
<evidence type="ECO:0000256" key="6">
    <source>
        <dbReference type="ARBA" id="ARBA00022989"/>
    </source>
</evidence>
<evidence type="ECO:0000256" key="9">
    <source>
        <dbReference type="ARBA" id="ARBA00023170"/>
    </source>
</evidence>
<evidence type="ECO:0000256" key="13">
    <source>
        <dbReference type="SAM" id="Phobius"/>
    </source>
</evidence>
<comment type="similarity">
    <text evidence="2 11">Belongs to the G-protein coupled receptor T2R family.</text>
</comment>
<evidence type="ECO:0000313" key="15">
    <source>
        <dbReference type="RefSeq" id="XP_035866863.1"/>
    </source>
</evidence>
<feature type="transmembrane region" description="Helical" evidence="13">
    <location>
        <begin position="6"/>
        <end position="26"/>
    </location>
</feature>
<feature type="transmembrane region" description="Helical" evidence="13">
    <location>
        <begin position="46"/>
        <end position="67"/>
    </location>
</feature>
<dbReference type="InParanoid" id="A0A7E6CIR1"/>
<evidence type="ECO:0000256" key="8">
    <source>
        <dbReference type="ARBA" id="ARBA00023136"/>
    </source>
</evidence>
<dbReference type="CTD" id="50832"/>
<keyword evidence="14" id="KW-1185">Reference proteome</keyword>
<dbReference type="GeneID" id="114507352"/>
<evidence type="ECO:0000256" key="7">
    <source>
        <dbReference type="ARBA" id="ARBA00023040"/>
    </source>
</evidence>
<keyword evidence="6 13" id="KW-1133">Transmembrane helix</keyword>
<dbReference type="OrthoDB" id="9449902at2759"/>
<evidence type="ECO:0000256" key="10">
    <source>
        <dbReference type="ARBA" id="ARBA00023224"/>
    </source>
</evidence>
<keyword evidence="3 12" id="KW-0919">Taste</keyword>
<dbReference type="KEGG" id="pdic:114507352"/>